<feature type="domain" description="SseB protein N-terminal" evidence="1">
    <location>
        <begin position="11"/>
        <end position="75"/>
    </location>
</feature>
<proteinExistence type="predicted"/>
<reference evidence="2 3" key="1">
    <citation type="journal article" date="2019" name="Emerg. Microbes Infect.">
        <title>Comprehensive subspecies identification of 175 nontuberculous mycobacteria species based on 7547 genomic profiles.</title>
        <authorList>
            <person name="Matsumoto Y."/>
            <person name="Kinjo T."/>
            <person name="Motooka D."/>
            <person name="Nabeya D."/>
            <person name="Jung N."/>
            <person name="Uechi K."/>
            <person name="Horii T."/>
            <person name="Iida T."/>
            <person name="Fujita J."/>
            <person name="Nakamura S."/>
        </authorList>
    </citation>
    <scope>NUCLEOTIDE SEQUENCE [LARGE SCALE GENOMIC DNA]</scope>
    <source>
        <strain evidence="2 3">JCM 30395</strain>
    </source>
</reference>
<name>A0A7I7SJZ6_9MYCO</name>
<dbReference type="Pfam" id="PF07179">
    <property type="entry name" value="SseB"/>
    <property type="match status" value="1"/>
</dbReference>
<evidence type="ECO:0000259" key="1">
    <source>
        <dbReference type="Pfam" id="PF07179"/>
    </source>
</evidence>
<dbReference type="RefSeq" id="WP_163701546.1">
    <property type="nucleotide sequence ID" value="NZ_AP022595.1"/>
</dbReference>
<dbReference type="Proteomes" id="UP000466445">
    <property type="component" value="Chromosome"/>
</dbReference>
<gene>
    <name evidence="2" type="ORF">MSAR_04030</name>
</gene>
<dbReference type="AlphaFoldDB" id="A0A7I7SJZ6"/>
<organism evidence="2 3">
    <name type="scientific">Mycolicibacterium sarraceniae</name>
    <dbReference type="NCBI Taxonomy" id="1534348"/>
    <lineage>
        <taxon>Bacteria</taxon>
        <taxon>Bacillati</taxon>
        <taxon>Actinomycetota</taxon>
        <taxon>Actinomycetes</taxon>
        <taxon>Mycobacteriales</taxon>
        <taxon>Mycobacteriaceae</taxon>
        <taxon>Mycolicibacterium</taxon>
    </lineage>
</organism>
<accession>A0A7I7SJZ6</accession>
<dbReference type="EMBL" id="AP022595">
    <property type="protein sequence ID" value="BBY57267.1"/>
    <property type="molecule type" value="Genomic_DNA"/>
</dbReference>
<evidence type="ECO:0000313" key="3">
    <source>
        <dbReference type="Proteomes" id="UP000466445"/>
    </source>
</evidence>
<protein>
    <recommendedName>
        <fullName evidence="1">SseB protein N-terminal domain-containing protein</fullName>
    </recommendedName>
</protein>
<sequence length="84" mass="8643">MLLVVDETSIPGKAGFRATVMPDGSPGLLAFTSAPEVVAYNPADAVLKATTREVVGRVRADGYGGLVINPSGPYLLVTLAELNA</sequence>
<evidence type="ECO:0000313" key="2">
    <source>
        <dbReference type="EMBL" id="BBY57267.1"/>
    </source>
</evidence>
<keyword evidence="3" id="KW-1185">Reference proteome</keyword>
<dbReference type="InterPro" id="IPR009839">
    <property type="entry name" value="SseB_N"/>
</dbReference>
<dbReference type="KEGG" id="msar:MSAR_04030"/>